<evidence type="ECO:0000256" key="1">
    <source>
        <dbReference type="SAM" id="MobiDB-lite"/>
    </source>
</evidence>
<evidence type="ECO:0000313" key="2">
    <source>
        <dbReference type="EMBL" id="RPB00656.1"/>
    </source>
</evidence>
<evidence type="ECO:0000313" key="3">
    <source>
        <dbReference type="Proteomes" id="UP000276215"/>
    </source>
</evidence>
<dbReference type="OrthoDB" id="5373954at2759"/>
<feature type="compositionally biased region" description="Low complexity" evidence="1">
    <location>
        <begin position="1"/>
        <end position="19"/>
    </location>
</feature>
<organism evidence="2 3">
    <name type="scientific">Choiromyces venosus 120613-1</name>
    <dbReference type="NCBI Taxonomy" id="1336337"/>
    <lineage>
        <taxon>Eukaryota</taxon>
        <taxon>Fungi</taxon>
        <taxon>Dikarya</taxon>
        <taxon>Ascomycota</taxon>
        <taxon>Pezizomycotina</taxon>
        <taxon>Pezizomycetes</taxon>
        <taxon>Pezizales</taxon>
        <taxon>Tuberaceae</taxon>
        <taxon>Choiromyces</taxon>
    </lineage>
</organism>
<keyword evidence="3" id="KW-1185">Reference proteome</keyword>
<gene>
    <name evidence="2" type="ORF">L873DRAFT_759703</name>
</gene>
<dbReference type="Proteomes" id="UP000276215">
    <property type="component" value="Unassembled WGS sequence"/>
</dbReference>
<evidence type="ECO:0008006" key="4">
    <source>
        <dbReference type="Google" id="ProtNLM"/>
    </source>
</evidence>
<proteinExistence type="predicted"/>
<protein>
    <recommendedName>
        <fullName evidence="4">F-box domain-containing protein</fullName>
    </recommendedName>
</protein>
<feature type="region of interest" description="Disordered" evidence="1">
    <location>
        <begin position="1"/>
        <end position="32"/>
    </location>
</feature>
<reference evidence="2 3" key="1">
    <citation type="journal article" date="2018" name="Nat. Ecol. Evol.">
        <title>Pezizomycetes genomes reveal the molecular basis of ectomycorrhizal truffle lifestyle.</title>
        <authorList>
            <person name="Murat C."/>
            <person name="Payen T."/>
            <person name="Noel B."/>
            <person name="Kuo A."/>
            <person name="Morin E."/>
            <person name="Chen J."/>
            <person name="Kohler A."/>
            <person name="Krizsan K."/>
            <person name="Balestrini R."/>
            <person name="Da Silva C."/>
            <person name="Montanini B."/>
            <person name="Hainaut M."/>
            <person name="Levati E."/>
            <person name="Barry K.W."/>
            <person name="Belfiori B."/>
            <person name="Cichocki N."/>
            <person name="Clum A."/>
            <person name="Dockter R.B."/>
            <person name="Fauchery L."/>
            <person name="Guy J."/>
            <person name="Iotti M."/>
            <person name="Le Tacon F."/>
            <person name="Lindquist E.A."/>
            <person name="Lipzen A."/>
            <person name="Malagnac F."/>
            <person name="Mello A."/>
            <person name="Molinier V."/>
            <person name="Miyauchi S."/>
            <person name="Poulain J."/>
            <person name="Riccioni C."/>
            <person name="Rubini A."/>
            <person name="Sitrit Y."/>
            <person name="Splivallo R."/>
            <person name="Traeger S."/>
            <person name="Wang M."/>
            <person name="Zifcakova L."/>
            <person name="Wipf D."/>
            <person name="Zambonelli A."/>
            <person name="Paolocci F."/>
            <person name="Nowrousian M."/>
            <person name="Ottonello S."/>
            <person name="Baldrian P."/>
            <person name="Spatafora J.W."/>
            <person name="Henrissat B."/>
            <person name="Nagy L.G."/>
            <person name="Aury J.M."/>
            <person name="Wincker P."/>
            <person name="Grigoriev I.V."/>
            <person name="Bonfante P."/>
            <person name="Martin F.M."/>
        </authorList>
    </citation>
    <scope>NUCLEOTIDE SEQUENCE [LARGE SCALE GENOMIC DNA]</scope>
    <source>
        <strain evidence="2 3">120613-1</strain>
    </source>
</reference>
<accession>A0A3N4JQP4</accession>
<name>A0A3N4JQP4_9PEZI</name>
<sequence length="575" mass="63621">MATTSPVDSSSSASSATVVGEESWAGLKKQREGGYVVEGAKTSGMDGFRGMQAPAAEILHQEGLPGPFLFQQARSQSSARFTLPSSSSSSSQKLPRLPTEVHMQIIRYLLPDSAASAYEKVPRKRYALGCGFCNLFTLSSLCSVNKLYSSIVSEMMYSTLSLNLSTQLSPTLASYCRQHHHLSSKHLQLEKRLPLLLRTLHARPELAVTVKALHLPPNMTHWLTCKLEKHLLPDLINTCENLQIILGVEQLLLRKFFSAEHYCLDNSDNQHGPLAKALVEKKTLTRFVWRGGAAGGAAGEVWRRVFDGLPGMDRVGFIRMHKTWNDLQELGIFGVSGLLTEGMKIIFNHLHKLEKVHIGGLRRKRVAGCQLKGEAEFMLEVVRVLPRGVKNIGLSDVEDESFPLEVVKWVRERVCEMKCAKHTAPSSHGCPAGCPGSSLQSLSFSRIAFTLETLEMLVRGLAIPVSSDYHHNRTSYRSAVIDLRVSNAGFDHRVTPRSYTPTAETQLAGLRRLCWGVAGAECFLWDTLKNGAGMVGLKEVVVEVDSEVAREACTRRGVRMVGWDIGGWELNMVDW</sequence>
<dbReference type="STRING" id="1336337.A0A3N4JQP4"/>
<dbReference type="EMBL" id="ML120378">
    <property type="protein sequence ID" value="RPB00656.1"/>
    <property type="molecule type" value="Genomic_DNA"/>
</dbReference>
<dbReference type="AlphaFoldDB" id="A0A3N4JQP4"/>